<evidence type="ECO:0000313" key="2">
    <source>
        <dbReference type="Proteomes" id="UP000700596"/>
    </source>
</evidence>
<reference evidence="1" key="1">
    <citation type="journal article" date="2021" name="Nat. Commun.">
        <title>Genetic determinants of endophytism in the Arabidopsis root mycobiome.</title>
        <authorList>
            <person name="Mesny F."/>
            <person name="Miyauchi S."/>
            <person name="Thiergart T."/>
            <person name="Pickel B."/>
            <person name="Atanasova L."/>
            <person name="Karlsson M."/>
            <person name="Huettel B."/>
            <person name="Barry K.W."/>
            <person name="Haridas S."/>
            <person name="Chen C."/>
            <person name="Bauer D."/>
            <person name="Andreopoulos W."/>
            <person name="Pangilinan J."/>
            <person name="LaButti K."/>
            <person name="Riley R."/>
            <person name="Lipzen A."/>
            <person name="Clum A."/>
            <person name="Drula E."/>
            <person name="Henrissat B."/>
            <person name="Kohler A."/>
            <person name="Grigoriev I.V."/>
            <person name="Martin F.M."/>
            <person name="Hacquard S."/>
        </authorList>
    </citation>
    <scope>NUCLEOTIDE SEQUENCE</scope>
    <source>
        <strain evidence="1">MPI-CAGE-CH-0243</strain>
    </source>
</reference>
<name>A0A9P9INP5_9PLEO</name>
<gene>
    <name evidence="1" type="ORF">B0J11DRAFT_506567</name>
</gene>
<evidence type="ECO:0000313" key="1">
    <source>
        <dbReference type="EMBL" id="KAH7125750.1"/>
    </source>
</evidence>
<comment type="caution">
    <text evidence="1">The sequence shown here is derived from an EMBL/GenBank/DDBJ whole genome shotgun (WGS) entry which is preliminary data.</text>
</comment>
<protein>
    <submittedName>
        <fullName evidence="1">Uncharacterized protein</fullName>
    </submittedName>
</protein>
<sequence>MSHSASSSSPSSLSAAAALARAEFTMAMATERASTAVRASVASRSISATTMAENPGISMALEAIELKLARARWVWADSLANLAPAGPGRIEELVLAEKAVIEMVAEEIMTPLMEEYRFLCGVLARSQK</sequence>
<dbReference type="EMBL" id="JAGMWT010000007">
    <property type="protein sequence ID" value="KAH7125750.1"/>
    <property type="molecule type" value="Genomic_DNA"/>
</dbReference>
<proteinExistence type="predicted"/>
<organism evidence="1 2">
    <name type="scientific">Dendryphion nanum</name>
    <dbReference type="NCBI Taxonomy" id="256645"/>
    <lineage>
        <taxon>Eukaryota</taxon>
        <taxon>Fungi</taxon>
        <taxon>Dikarya</taxon>
        <taxon>Ascomycota</taxon>
        <taxon>Pezizomycotina</taxon>
        <taxon>Dothideomycetes</taxon>
        <taxon>Pleosporomycetidae</taxon>
        <taxon>Pleosporales</taxon>
        <taxon>Torulaceae</taxon>
        <taxon>Dendryphion</taxon>
    </lineage>
</organism>
<keyword evidence="2" id="KW-1185">Reference proteome</keyword>
<accession>A0A9P9INP5</accession>
<dbReference type="AlphaFoldDB" id="A0A9P9INP5"/>
<dbReference type="Proteomes" id="UP000700596">
    <property type="component" value="Unassembled WGS sequence"/>
</dbReference>